<reference evidence="10 11" key="1">
    <citation type="submission" date="2017-06" db="EMBL/GenBank/DDBJ databases">
        <authorList>
            <person name="Kim H.J."/>
            <person name="Triplett B.A."/>
        </authorList>
    </citation>
    <scope>NUCLEOTIDE SEQUENCE [LARGE SCALE GENOMIC DNA]</scope>
    <source>
        <strain evidence="10 11">DSM 14713</strain>
    </source>
</reference>
<keyword evidence="3" id="KW-0547">Nucleotide-binding</keyword>
<feature type="compositionally biased region" description="Polar residues" evidence="7">
    <location>
        <begin position="1"/>
        <end position="18"/>
    </location>
</feature>
<evidence type="ECO:0000256" key="3">
    <source>
        <dbReference type="ARBA" id="ARBA00022741"/>
    </source>
</evidence>
<keyword evidence="4 10" id="KW-0067">ATP-binding</keyword>
<dbReference type="InterPro" id="IPR027417">
    <property type="entry name" value="P-loop_NTPase"/>
</dbReference>
<dbReference type="InterPro" id="IPR000644">
    <property type="entry name" value="CBS_dom"/>
</dbReference>
<dbReference type="Pfam" id="PF00005">
    <property type="entry name" value="ABC_tran"/>
    <property type="match status" value="1"/>
</dbReference>
<dbReference type="EMBL" id="CP022163">
    <property type="protein sequence ID" value="ATB27190.1"/>
    <property type="molecule type" value="Genomic_DNA"/>
</dbReference>
<comment type="similarity">
    <text evidence="1">Belongs to the ABC transporter superfamily.</text>
</comment>
<keyword evidence="5" id="KW-0029">Amino-acid transport</keyword>
<dbReference type="InterPro" id="IPR005892">
    <property type="entry name" value="Gly-betaine_transp_ATP-bd"/>
</dbReference>
<evidence type="ECO:0000313" key="11">
    <source>
        <dbReference type="Proteomes" id="UP000217289"/>
    </source>
</evidence>
<dbReference type="GO" id="GO:0016020">
    <property type="term" value="C:membrane"/>
    <property type="evidence" value="ECO:0007669"/>
    <property type="project" value="InterPro"/>
</dbReference>
<proteinExistence type="inferred from homology"/>
<dbReference type="InterPro" id="IPR017871">
    <property type="entry name" value="ABC_transporter-like_CS"/>
</dbReference>
<dbReference type="PROSITE" id="PS50893">
    <property type="entry name" value="ABC_TRANSPORTER_2"/>
    <property type="match status" value="1"/>
</dbReference>
<dbReference type="InterPro" id="IPR046342">
    <property type="entry name" value="CBS_dom_sf"/>
</dbReference>
<dbReference type="GO" id="GO:0006970">
    <property type="term" value="P:response to osmotic stress"/>
    <property type="evidence" value="ECO:0007669"/>
    <property type="project" value="UniProtKB-ARBA"/>
</dbReference>
<dbReference type="NCBIfam" id="TIGR01186">
    <property type="entry name" value="proV"/>
    <property type="match status" value="1"/>
</dbReference>
<dbReference type="PROSITE" id="PS51371">
    <property type="entry name" value="CBS"/>
    <property type="match status" value="1"/>
</dbReference>
<dbReference type="InterPro" id="IPR003439">
    <property type="entry name" value="ABC_transporter-like_ATP-bd"/>
</dbReference>
<dbReference type="AlphaFoldDB" id="A0A250I7N4"/>
<dbReference type="SUPFAM" id="SSF52540">
    <property type="entry name" value="P-loop containing nucleoside triphosphate hydrolases"/>
    <property type="match status" value="1"/>
</dbReference>
<organism evidence="10 11">
    <name type="scientific">Melittangium boletus DSM 14713</name>
    <dbReference type="NCBI Taxonomy" id="1294270"/>
    <lineage>
        <taxon>Bacteria</taxon>
        <taxon>Pseudomonadati</taxon>
        <taxon>Myxococcota</taxon>
        <taxon>Myxococcia</taxon>
        <taxon>Myxococcales</taxon>
        <taxon>Cystobacterineae</taxon>
        <taxon>Archangiaceae</taxon>
        <taxon>Melittangium</taxon>
    </lineage>
</organism>
<feature type="domain" description="CBS" evidence="9">
    <location>
        <begin position="305"/>
        <end position="362"/>
    </location>
</feature>
<dbReference type="GO" id="GO:0016887">
    <property type="term" value="F:ATP hydrolysis activity"/>
    <property type="evidence" value="ECO:0007669"/>
    <property type="project" value="InterPro"/>
</dbReference>
<dbReference type="GO" id="GO:0006865">
    <property type="term" value="P:amino acid transport"/>
    <property type="evidence" value="ECO:0007669"/>
    <property type="project" value="UniProtKB-KW"/>
</dbReference>
<evidence type="ECO:0000256" key="5">
    <source>
        <dbReference type="ARBA" id="ARBA00022970"/>
    </source>
</evidence>
<dbReference type="KEGG" id="mbd:MEBOL_000628"/>
<dbReference type="PANTHER" id="PTHR43869">
    <property type="entry name" value="GLYCINE BETAINE/PROLINE BETAINE TRANSPORT SYSTEM ATP-BINDING PROTEIN PROV"/>
    <property type="match status" value="1"/>
</dbReference>
<dbReference type="Gene3D" id="3.40.50.300">
    <property type="entry name" value="P-loop containing nucleotide triphosphate hydrolases"/>
    <property type="match status" value="1"/>
</dbReference>
<evidence type="ECO:0000256" key="2">
    <source>
        <dbReference type="ARBA" id="ARBA00022448"/>
    </source>
</evidence>
<dbReference type="FunFam" id="3.40.50.300:FF:000201">
    <property type="entry name" value="Glycine betaine/L-proline ABC transporter ATP-binding protein"/>
    <property type="match status" value="1"/>
</dbReference>
<evidence type="ECO:0000256" key="7">
    <source>
        <dbReference type="SAM" id="MobiDB-lite"/>
    </source>
</evidence>
<evidence type="ECO:0000259" key="8">
    <source>
        <dbReference type="PROSITE" id="PS50893"/>
    </source>
</evidence>
<dbReference type="GO" id="GO:0031460">
    <property type="term" value="P:glycine betaine transport"/>
    <property type="evidence" value="ECO:0007669"/>
    <property type="project" value="InterPro"/>
</dbReference>
<feature type="domain" description="ABC transporter" evidence="8">
    <location>
        <begin position="54"/>
        <end position="290"/>
    </location>
</feature>
<evidence type="ECO:0000256" key="1">
    <source>
        <dbReference type="ARBA" id="ARBA00005417"/>
    </source>
</evidence>
<dbReference type="RefSeq" id="WP_095976025.1">
    <property type="nucleotide sequence ID" value="NZ_CP022163.1"/>
</dbReference>
<gene>
    <name evidence="10" type="ORF">MEBOL_000628</name>
</gene>
<dbReference type="PROSITE" id="PS00211">
    <property type="entry name" value="ABC_TRANSPORTER_1"/>
    <property type="match status" value="1"/>
</dbReference>
<dbReference type="PANTHER" id="PTHR43869:SF1">
    <property type="entry name" value="GLYCINE BETAINE_PROLINE BETAINE TRANSPORT SYSTEM ATP-BINDING PROTEIN PROV"/>
    <property type="match status" value="1"/>
</dbReference>
<keyword evidence="11" id="KW-1185">Reference proteome</keyword>
<dbReference type="SMART" id="SM00382">
    <property type="entry name" value="AAA"/>
    <property type="match status" value="1"/>
</dbReference>
<evidence type="ECO:0000256" key="6">
    <source>
        <dbReference type="PROSITE-ProRule" id="PRU00703"/>
    </source>
</evidence>
<protein>
    <submittedName>
        <fullName evidence="10">Glycine/betaine ABC transporter ATP-binding protein</fullName>
    </submittedName>
</protein>
<dbReference type="SUPFAM" id="SSF54631">
    <property type="entry name" value="CBS-domain pair"/>
    <property type="match status" value="1"/>
</dbReference>
<dbReference type="Proteomes" id="UP000217289">
    <property type="component" value="Chromosome"/>
</dbReference>
<dbReference type="Gene3D" id="3.10.580.10">
    <property type="entry name" value="CBS-domain"/>
    <property type="match status" value="1"/>
</dbReference>
<evidence type="ECO:0000259" key="9">
    <source>
        <dbReference type="PROSITE" id="PS51371"/>
    </source>
</evidence>
<feature type="region of interest" description="Disordered" evidence="7">
    <location>
        <begin position="1"/>
        <end position="23"/>
    </location>
</feature>
<accession>A0A250I7N4</accession>
<keyword evidence="6" id="KW-0129">CBS domain</keyword>
<dbReference type="InterPro" id="IPR051921">
    <property type="entry name" value="ABC_osmolyte_uptake_ATP-bind"/>
</dbReference>
<dbReference type="OrthoDB" id="9809450at2"/>
<evidence type="ECO:0000313" key="10">
    <source>
        <dbReference type="EMBL" id="ATB27190.1"/>
    </source>
</evidence>
<dbReference type="Pfam" id="PF00571">
    <property type="entry name" value="CBS"/>
    <property type="match status" value="1"/>
</dbReference>
<dbReference type="GO" id="GO:0005524">
    <property type="term" value="F:ATP binding"/>
    <property type="evidence" value="ECO:0007669"/>
    <property type="project" value="UniProtKB-KW"/>
</dbReference>
<sequence length="420" mass="45523">MLATTSDALTQTPSTTAETAARGAPLDTTISVRGLRKLYGGDSDKALELLAQGVSKEKILESTGCTVAIQDANFEVRRGEIFVIMGLSGSGKSTVLRCLNRLIEPSAGSVVVDGIDVTRADKQRLLEVRRRKIAMVFQNFGLLPHRSLVHNVEYGLEMQGVEKATRRAKALHALGLVGLQGYADKLPRELSGGMQQRVGLARALATDSDILLMDEAFSALDPLIRKQMQDELLDLQARMNKTLVFITHDLDEALKLGSRIAIMRDGAIVQIGTPEEILTRPANDYVRAFIQDVDRTRIITAGAIAKRSDVVIHPKAGPALAVKRMRELGSSTLFVMDPLRKFLGLVHIEDALRLVSENVHDLGRIIRADVPTTTPDTPLAKLVAVAASTRIPISVVAEDGTFQGIVDRASLLACIAGETR</sequence>
<dbReference type="CDD" id="cd03294">
    <property type="entry name" value="ABC_Pro_Gly_Betaine"/>
    <property type="match status" value="1"/>
</dbReference>
<name>A0A250I7N4_9BACT</name>
<keyword evidence="2" id="KW-0813">Transport</keyword>
<dbReference type="InterPro" id="IPR003593">
    <property type="entry name" value="AAA+_ATPase"/>
</dbReference>
<evidence type="ECO:0000256" key="4">
    <source>
        <dbReference type="ARBA" id="ARBA00022840"/>
    </source>
</evidence>